<dbReference type="EMBL" id="WUMK01000003">
    <property type="protein sequence ID" value="MXN45469.1"/>
    <property type="molecule type" value="Genomic_DNA"/>
</dbReference>
<accession>A0A6N8S923</accession>
<evidence type="ECO:0000313" key="3">
    <source>
        <dbReference type="Proteomes" id="UP000435802"/>
    </source>
</evidence>
<dbReference type="SUPFAM" id="SSF46785">
    <property type="entry name" value="Winged helix' DNA-binding domain"/>
    <property type="match status" value="1"/>
</dbReference>
<evidence type="ECO:0008006" key="4">
    <source>
        <dbReference type="Google" id="ProtNLM"/>
    </source>
</evidence>
<keyword evidence="3" id="KW-1185">Reference proteome</keyword>
<sequence length="175" mass="18797">MAGSARPSGATRLGEDAMYFTRQTEIAISILTLCARQSGGYITAQAIAGQISASTESVERIISLLLRNGLLRSPCQQCGVQLAVDPEGVSLGALLHITQPSLLRPAREKKRAKPPLTVFNLVVEAASSNFLRLAERYTVADFLDGRTPSARYATRARSPALQASPALRQQDCRGN</sequence>
<dbReference type="InterPro" id="IPR000944">
    <property type="entry name" value="Tscrpt_reg_Rrf2"/>
</dbReference>
<gene>
    <name evidence="2" type="ORF">GR138_09720</name>
</gene>
<evidence type="ECO:0000256" key="1">
    <source>
        <dbReference type="SAM" id="MobiDB-lite"/>
    </source>
</evidence>
<dbReference type="Gene3D" id="1.10.10.10">
    <property type="entry name" value="Winged helix-like DNA-binding domain superfamily/Winged helix DNA-binding domain"/>
    <property type="match status" value="1"/>
</dbReference>
<name>A0A6N8S923_9HYPH</name>
<dbReference type="InterPro" id="IPR036390">
    <property type="entry name" value="WH_DNA-bd_sf"/>
</dbReference>
<feature type="region of interest" description="Disordered" evidence="1">
    <location>
        <begin position="153"/>
        <end position="175"/>
    </location>
</feature>
<dbReference type="AlphaFoldDB" id="A0A6N8S923"/>
<dbReference type="InterPro" id="IPR036388">
    <property type="entry name" value="WH-like_DNA-bd_sf"/>
</dbReference>
<dbReference type="OrthoDB" id="9802344at2"/>
<organism evidence="2 3">
    <name type="scientific">Shinella kummerowiae</name>
    <dbReference type="NCBI Taxonomy" id="417745"/>
    <lineage>
        <taxon>Bacteria</taxon>
        <taxon>Pseudomonadati</taxon>
        <taxon>Pseudomonadota</taxon>
        <taxon>Alphaproteobacteria</taxon>
        <taxon>Hyphomicrobiales</taxon>
        <taxon>Rhizobiaceae</taxon>
        <taxon>Shinella</taxon>
    </lineage>
</organism>
<comment type="caution">
    <text evidence="2">The sequence shown here is derived from an EMBL/GenBank/DDBJ whole genome shotgun (WGS) entry which is preliminary data.</text>
</comment>
<proteinExistence type="predicted"/>
<dbReference type="Proteomes" id="UP000435802">
    <property type="component" value="Unassembled WGS sequence"/>
</dbReference>
<protein>
    <recommendedName>
        <fullName evidence="4">Rrf2 family transcriptional regulator</fullName>
    </recommendedName>
</protein>
<reference evidence="2 3" key="1">
    <citation type="submission" date="2019-12" db="EMBL/GenBank/DDBJ databases">
        <title>Shinella kummerowiae sp. nov., a symbiotic bacterium isolated from root nodules of the herbal legume Kummerowia stipulacea.</title>
        <authorList>
            <person name="Gao J."/>
        </authorList>
    </citation>
    <scope>NUCLEOTIDE SEQUENCE [LARGE SCALE GENOMIC DNA]</scope>
    <source>
        <strain evidence="2 3">CCBAU 25048</strain>
    </source>
</reference>
<dbReference type="Pfam" id="PF02082">
    <property type="entry name" value="Rrf2"/>
    <property type="match status" value="1"/>
</dbReference>
<evidence type="ECO:0000313" key="2">
    <source>
        <dbReference type="EMBL" id="MXN45469.1"/>
    </source>
</evidence>